<accession>A0A2Z3H9R9</accession>
<dbReference type="KEGG" id="gog:C1280_26920"/>
<reference evidence="1 2" key="1">
    <citation type="submission" date="2018-01" db="EMBL/GenBank/DDBJ databases">
        <title>G. obscuriglobus.</title>
        <authorList>
            <person name="Franke J."/>
            <person name="Blomberg W."/>
            <person name="Selmecki A."/>
        </authorList>
    </citation>
    <scope>NUCLEOTIDE SEQUENCE [LARGE SCALE GENOMIC DNA]</scope>
    <source>
        <strain evidence="1 2">DSM 5831</strain>
    </source>
</reference>
<protein>
    <submittedName>
        <fullName evidence="1">Uncharacterized protein</fullName>
    </submittedName>
</protein>
<dbReference type="Proteomes" id="UP000245802">
    <property type="component" value="Chromosome"/>
</dbReference>
<evidence type="ECO:0000313" key="2">
    <source>
        <dbReference type="Proteomes" id="UP000245802"/>
    </source>
</evidence>
<dbReference type="RefSeq" id="WP_010034366.1">
    <property type="nucleotide sequence ID" value="NZ_CP025958.1"/>
</dbReference>
<gene>
    <name evidence="1" type="ORF">C1280_26920</name>
</gene>
<sequence>MEPQPQKTEGEYLAELRQAGRDAALKWSAYIGATERAQLLLQEAQAAGVPGAERMLPACCDFPNSQSPKLLASLREVVAREFATKDEAQAAFDGAN</sequence>
<dbReference type="AlphaFoldDB" id="A0A2Z3H9R9"/>
<dbReference type="EMBL" id="CP025958">
    <property type="protein sequence ID" value="AWM40277.1"/>
    <property type="molecule type" value="Genomic_DNA"/>
</dbReference>
<proteinExistence type="predicted"/>
<name>A0A2Z3H9R9_9BACT</name>
<organism evidence="1 2">
    <name type="scientific">Gemmata obscuriglobus</name>
    <dbReference type="NCBI Taxonomy" id="114"/>
    <lineage>
        <taxon>Bacteria</taxon>
        <taxon>Pseudomonadati</taxon>
        <taxon>Planctomycetota</taxon>
        <taxon>Planctomycetia</taxon>
        <taxon>Gemmatales</taxon>
        <taxon>Gemmataceae</taxon>
        <taxon>Gemmata</taxon>
    </lineage>
</organism>
<keyword evidence="2" id="KW-1185">Reference proteome</keyword>
<evidence type="ECO:0000313" key="1">
    <source>
        <dbReference type="EMBL" id="AWM40277.1"/>
    </source>
</evidence>